<gene>
    <name evidence="3" type="ORF">Poli38472_013304</name>
</gene>
<keyword evidence="2" id="KW-0472">Membrane</keyword>
<feature type="transmembrane region" description="Helical" evidence="2">
    <location>
        <begin position="27"/>
        <end position="49"/>
    </location>
</feature>
<protein>
    <submittedName>
        <fullName evidence="3">Uncharacterized protein</fullName>
    </submittedName>
</protein>
<keyword evidence="2" id="KW-0812">Transmembrane</keyword>
<name>A0A8K1C2T5_PYTOL</name>
<keyword evidence="2" id="KW-1133">Transmembrane helix</keyword>
<feature type="compositionally biased region" description="Basic and acidic residues" evidence="1">
    <location>
        <begin position="227"/>
        <end position="239"/>
    </location>
</feature>
<evidence type="ECO:0000256" key="1">
    <source>
        <dbReference type="SAM" id="MobiDB-lite"/>
    </source>
</evidence>
<accession>A0A8K1C2T5</accession>
<proteinExistence type="predicted"/>
<dbReference type="Proteomes" id="UP000794436">
    <property type="component" value="Unassembled WGS sequence"/>
</dbReference>
<feature type="compositionally biased region" description="Pro residues" evidence="1">
    <location>
        <begin position="250"/>
        <end position="264"/>
    </location>
</feature>
<dbReference type="OrthoDB" id="129126at2759"/>
<organism evidence="3 4">
    <name type="scientific">Pythium oligandrum</name>
    <name type="common">Mycoparasitic fungus</name>
    <dbReference type="NCBI Taxonomy" id="41045"/>
    <lineage>
        <taxon>Eukaryota</taxon>
        <taxon>Sar</taxon>
        <taxon>Stramenopiles</taxon>
        <taxon>Oomycota</taxon>
        <taxon>Peronosporomycetes</taxon>
        <taxon>Pythiales</taxon>
        <taxon>Pythiaceae</taxon>
        <taxon>Pythium</taxon>
    </lineage>
</organism>
<evidence type="ECO:0000313" key="4">
    <source>
        <dbReference type="Proteomes" id="UP000794436"/>
    </source>
</evidence>
<dbReference type="AlphaFoldDB" id="A0A8K1C2T5"/>
<keyword evidence="4" id="KW-1185">Reference proteome</keyword>
<evidence type="ECO:0000256" key="2">
    <source>
        <dbReference type="SAM" id="Phobius"/>
    </source>
</evidence>
<feature type="compositionally biased region" description="Basic and acidic residues" evidence="1">
    <location>
        <begin position="92"/>
        <end position="112"/>
    </location>
</feature>
<sequence length="272" mass="29992">MAVLLLAGAAALALALLTTLTILAIRLVLWFSLSYTLATALMGLGYWFVVSRRKGVAKGFYSCQSAPETPVTTPATTTTMQQGVKYVKPRARVETKENRPHVQETTTEKNEDVITETTPAVVDPEDIEKELTRRGDPLSATESEEDARGTGDDSGSNDEEVPVYALPPETPEQMDSPLPSLQRKRRLTPSQSVPMMKVKNANEASAPITRSVAPTSSHRHSQSQRVLQREQRQVKKAMEADGYWIGDFRVPPPVRSRPRPPTIPQPLSEDAF</sequence>
<comment type="caution">
    <text evidence="3">The sequence shown here is derived from an EMBL/GenBank/DDBJ whole genome shotgun (WGS) entry which is preliminary data.</text>
</comment>
<evidence type="ECO:0000313" key="3">
    <source>
        <dbReference type="EMBL" id="TMW55413.1"/>
    </source>
</evidence>
<reference evidence="3" key="1">
    <citation type="submission" date="2019-03" db="EMBL/GenBank/DDBJ databases">
        <title>Long read genome sequence of the mycoparasitic Pythium oligandrum ATCC 38472 isolated from sugarbeet rhizosphere.</title>
        <authorList>
            <person name="Gaulin E."/>
        </authorList>
    </citation>
    <scope>NUCLEOTIDE SEQUENCE</scope>
    <source>
        <strain evidence="3">ATCC 38472_TT</strain>
    </source>
</reference>
<dbReference type="EMBL" id="SPLM01000148">
    <property type="protein sequence ID" value="TMW55413.1"/>
    <property type="molecule type" value="Genomic_DNA"/>
</dbReference>
<feature type="region of interest" description="Disordered" evidence="1">
    <location>
        <begin position="92"/>
        <end position="272"/>
    </location>
</feature>